<reference evidence="2 3" key="1">
    <citation type="submission" date="2018-02" db="EMBL/GenBank/DDBJ databases">
        <title>Genome sequence of the basidiomycete white-rot fungus Phlebia centrifuga.</title>
        <authorList>
            <person name="Granchi Z."/>
            <person name="Peng M."/>
            <person name="de Vries R.P."/>
            <person name="Hilden K."/>
            <person name="Makela M.R."/>
            <person name="Grigoriev I."/>
            <person name="Riley R."/>
        </authorList>
    </citation>
    <scope>NUCLEOTIDE SEQUENCE [LARGE SCALE GENOMIC DNA]</scope>
    <source>
        <strain evidence="2 3">FBCC195</strain>
    </source>
</reference>
<evidence type="ECO:0000313" key="3">
    <source>
        <dbReference type="Proteomes" id="UP000186601"/>
    </source>
</evidence>
<evidence type="ECO:0000313" key="2">
    <source>
        <dbReference type="EMBL" id="PSR85828.1"/>
    </source>
</evidence>
<name>A0A2R6P5F7_9APHY</name>
<feature type="compositionally biased region" description="Low complexity" evidence="1">
    <location>
        <begin position="1"/>
        <end position="13"/>
    </location>
</feature>
<dbReference type="EMBL" id="MLYV02000523">
    <property type="protein sequence ID" value="PSR85828.1"/>
    <property type="molecule type" value="Genomic_DNA"/>
</dbReference>
<evidence type="ECO:0000256" key="1">
    <source>
        <dbReference type="SAM" id="MobiDB-lite"/>
    </source>
</evidence>
<comment type="caution">
    <text evidence="2">The sequence shown here is derived from an EMBL/GenBank/DDBJ whole genome shotgun (WGS) entry which is preliminary data.</text>
</comment>
<keyword evidence="3" id="KW-1185">Reference proteome</keyword>
<dbReference type="AlphaFoldDB" id="A0A2R6P5F7"/>
<accession>A0A2R6P5F7</accession>
<sequence length="412" mass="45148">MVIPSSVPEISISLAPPQDPLVEPFSPFSSTGPISLGDSDSFRPSLLTPPPSISPRFPRQLSPLRPSDAPVTGKGIERERFEELLKASKERNSVLGSKKSLDLRKEIAIKAHKSKQVERRALFLSKVHAPPSPGATLLPKTPPESPAIFHYSLPSPGLQSPLAVFEELATEDPSKPPRQTWVEQVEFRVPGQILAKLPPRSASLPAKKLLPSLDQITARLSFQKHIYMPQHDAPPCHTARLPAFLKPANHTTPPRQPSPPTIVITEHKPKARPSLPAEVGRLHFPVRSSSPPAPKSLKVEIHAPSPKLPPSPCSPIPKLEIKTTVVSRTSSISPTQFTESNLRALNVTRERTAQDMLKRLRRRTLPPPGAPQISEREGEDGRKIRRHSAPPELIARERSGFATSVLDLPGAF</sequence>
<feature type="region of interest" description="Disordered" evidence="1">
    <location>
        <begin position="362"/>
        <end position="392"/>
    </location>
</feature>
<dbReference type="OrthoDB" id="3250108at2759"/>
<organism evidence="2 3">
    <name type="scientific">Hermanssonia centrifuga</name>
    <dbReference type="NCBI Taxonomy" id="98765"/>
    <lineage>
        <taxon>Eukaryota</taxon>
        <taxon>Fungi</taxon>
        <taxon>Dikarya</taxon>
        <taxon>Basidiomycota</taxon>
        <taxon>Agaricomycotina</taxon>
        <taxon>Agaricomycetes</taxon>
        <taxon>Polyporales</taxon>
        <taxon>Meruliaceae</taxon>
        <taxon>Hermanssonia</taxon>
    </lineage>
</organism>
<dbReference type="Proteomes" id="UP000186601">
    <property type="component" value="Unassembled WGS sequence"/>
</dbReference>
<gene>
    <name evidence="2" type="ORF">PHLCEN_2v5304</name>
</gene>
<feature type="region of interest" description="Disordered" evidence="1">
    <location>
        <begin position="1"/>
        <end position="75"/>
    </location>
</feature>
<proteinExistence type="predicted"/>
<protein>
    <submittedName>
        <fullName evidence="2">Uncharacterized protein</fullName>
    </submittedName>
</protein>